<evidence type="ECO:0000313" key="6">
    <source>
        <dbReference type="EMBL" id="SEP24828.1"/>
    </source>
</evidence>
<evidence type="ECO:0000259" key="4">
    <source>
        <dbReference type="PROSITE" id="PS51077"/>
    </source>
</evidence>
<evidence type="ECO:0000256" key="2">
    <source>
        <dbReference type="ARBA" id="ARBA00023125"/>
    </source>
</evidence>
<dbReference type="InterPro" id="IPR036388">
    <property type="entry name" value="WH-like_DNA-bd_sf"/>
</dbReference>
<dbReference type="SMART" id="SM00346">
    <property type="entry name" value="HTH_ICLR"/>
    <property type="match status" value="1"/>
</dbReference>
<dbReference type="Proteomes" id="UP000199126">
    <property type="component" value="Unassembled WGS sequence"/>
</dbReference>
<gene>
    <name evidence="6" type="ORF">SAMN04487948_12631</name>
</gene>
<dbReference type="PANTHER" id="PTHR30136">
    <property type="entry name" value="HELIX-TURN-HELIX TRANSCRIPTIONAL REGULATOR, ICLR FAMILY"/>
    <property type="match status" value="1"/>
</dbReference>
<accession>A0A1H8WCH9</accession>
<dbReference type="InterPro" id="IPR005471">
    <property type="entry name" value="Tscrpt_reg_IclR_N"/>
</dbReference>
<sequence>MVDDLDQSTPRRIKSIQNANQLLKIVQSHSDPTLDDICEEVSLSKGSVCTYLKTLEEEGLISCTDGTYQLGLDFLIRGESVRNHIDLYRGGMEVADDLAERTGEWVHLTIEHRGQELTIYETGGDKAIATDYHIQMREVLQYLHSTAAGKSMLAHFDRDYVEKIIDQHGLVKETEHTITDRDTLFEELEQVRELGYAVNAEEVIRGLRAVGAPIHGENNELCGAISLTAPTSRLSGENFEDRIPELVMETSNIIEVNLETASMQTH</sequence>
<keyword evidence="7" id="KW-1185">Reference proteome</keyword>
<keyword evidence="2" id="KW-0238">DNA-binding</keyword>
<proteinExistence type="predicted"/>
<evidence type="ECO:0000256" key="1">
    <source>
        <dbReference type="ARBA" id="ARBA00023015"/>
    </source>
</evidence>
<keyword evidence="3" id="KW-0804">Transcription</keyword>
<protein>
    <submittedName>
        <fullName evidence="6">Transcriptional regulator, IclR family</fullName>
    </submittedName>
</protein>
<reference evidence="7" key="1">
    <citation type="submission" date="2016-10" db="EMBL/GenBank/DDBJ databases">
        <authorList>
            <person name="Varghese N."/>
            <person name="Submissions S."/>
        </authorList>
    </citation>
    <scope>NUCLEOTIDE SEQUENCE [LARGE SCALE GENOMIC DNA]</scope>
    <source>
        <strain evidence="7">CGMCC 1.10121</strain>
    </source>
</reference>
<name>A0A1H8WCH9_9EURY</name>
<dbReference type="Gene3D" id="3.30.450.40">
    <property type="match status" value="1"/>
</dbReference>
<dbReference type="SUPFAM" id="SSF55781">
    <property type="entry name" value="GAF domain-like"/>
    <property type="match status" value="1"/>
</dbReference>
<feature type="domain" description="HTH iclR-type" evidence="4">
    <location>
        <begin position="13"/>
        <end position="72"/>
    </location>
</feature>
<dbReference type="InterPro" id="IPR014757">
    <property type="entry name" value="Tscrpt_reg_IclR_C"/>
</dbReference>
<evidence type="ECO:0000259" key="5">
    <source>
        <dbReference type="PROSITE" id="PS51078"/>
    </source>
</evidence>
<evidence type="ECO:0000313" key="7">
    <source>
        <dbReference type="Proteomes" id="UP000199126"/>
    </source>
</evidence>
<keyword evidence="1" id="KW-0805">Transcription regulation</keyword>
<dbReference type="InterPro" id="IPR029016">
    <property type="entry name" value="GAF-like_dom_sf"/>
</dbReference>
<dbReference type="GO" id="GO:0003700">
    <property type="term" value="F:DNA-binding transcription factor activity"/>
    <property type="evidence" value="ECO:0007669"/>
    <property type="project" value="TreeGrafter"/>
</dbReference>
<dbReference type="Pfam" id="PF01614">
    <property type="entry name" value="IclR_C"/>
    <property type="match status" value="1"/>
</dbReference>
<evidence type="ECO:0000256" key="3">
    <source>
        <dbReference type="ARBA" id="ARBA00023163"/>
    </source>
</evidence>
<dbReference type="EMBL" id="FODV01000026">
    <property type="protein sequence ID" value="SEP24828.1"/>
    <property type="molecule type" value="Genomic_DNA"/>
</dbReference>
<dbReference type="InterPro" id="IPR036390">
    <property type="entry name" value="WH_DNA-bd_sf"/>
</dbReference>
<dbReference type="AlphaFoldDB" id="A0A1H8WCH9"/>
<dbReference type="SUPFAM" id="SSF46785">
    <property type="entry name" value="Winged helix' DNA-binding domain"/>
    <property type="match status" value="1"/>
</dbReference>
<dbReference type="GO" id="GO:0003677">
    <property type="term" value="F:DNA binding"/>
    <property type="evidence" value="ECO:0007669"/>
    <property type="project" value="UniProtKB-KW"/>
</dbReference>
<dbReference type="RefSeq" id="WP_089827730.1">
    <property type="nucleotide sequence ID" value="NZ_FODV01000026.1"/>
</dbReference>
<dbReference type="InterPro" id="IPR050707">
    <property type="entry name" value="HTH_MetabolicPath_Reg"/>
</dbReference>
<dbReference type="PROSITE" id="PS51077">
    <property type="entry name" value="HTH_ICLR"/>
    <property type="match status" value="1"/>
</dbReference>
<organism evidence="6 7">
    <name type="scientific">Halogranum amylolyticum</name>
    <dbReference type="NCBI Taxonomy" id="660520"/>
    <lineage>
        <taxon>Archaea</taxon>
        <taxon>Methanobacteriati</taxon>
        <taxon>Methanobacteriota</taxon>
        <taxon>Stenosarchaea group</taxon>
        <taxon>Halobacteria</taxon>
        <taxon>Halobacteriales</taxon>
        <taxon>Haloferacaceae</taxon>
    </lineage>
</organism>
<dbReference type="PROSITE" id="PS51078">
    <property type="entry name" value="ICLR_ED"/>
    <property type="match status" value="1"/>
</dbReference>
<dbReference type="Pfam" id="PF13412">
    <property type="entry name" value="HTH_24"/>
    <property type="match status" value="1"/>
</dbReference>
<feature type="domain" description="IclR-ED" evidence="5">
    <location>
        <begin position="73"/>
        <end position="260"/>
    </location>
</feature>
<dbReference type="Gene3D" id="1.10.10.10">
    <property type="entry name" value="Winged helix-like DNA-binding domain superfamily/Winged helix DNA-binding domain"/>
    <property type="match status" value="1"/>
</dbReference>
<dbReference type="OrthoDB" id="14763at2157"/>
<dbReference type="GO" id="GO:0045892">
    <property type="term" value="P:negative regulation of DNA-templated transcription"/>
    <property type="evidence" value="ECO:0007669"/>
    <property type="project" value="TreeGrafter"/>
</dbReference>
<dbReference type="PANTHER" id="PTHR30136:SF35">
    <property type="entry name" value="HTH-TYPE TRANSCRIPTIONAL REGULATOR RV1719"/>
    <property type="match status" value="1"/>
</dbReference>